<evidence type="ECO:0000256" key="1">
    <source>
        <dbReference type="ARBA" id="ARBA00000971"/>
    </source>
</evidence>
<dbReference type="Gene3D" id="3.10.50.40">
    <property type="match status" value="1"/>
</dbReference>
<organism evidence="8 9">
    <name type="scientific">Fusicatenibacter saccharivorans</name>
    <dbReference type="NCBI Taxonomy" id="1150298"/>
    <lineage>
        <taxon>Bacteria</taxon>
        <taxon>Bacillati</taxon>
        <taxon>Bacillota</taxon>
        <taxon>Clostridia</taxon>
        <taxon>Lachnospirales</taxon>
        <taxon>Lachnospiraceae</taxon>
        <taxon>Fusicatenibacter</taxon>
    </lineage>
</organism>
<feature type="domain" description="PPIase FKBP-type" evidence="7">
    <location>
        <begin position="131"/>
        <end position="214"/>
    </location>
</feature>
<name>A0ABX2GDD3_9FIRM</name>
<comment type="similarity">
    <text evidence="5">Belongs to the FKBP-type PPIase family.</text>
</comment>
<dbReference type="InterPro" id="IPR046357">
    <property type="entry name" value="PPIase_dom_sf"/>
</dbReference>
<feature type="transmembrane region" description="Helical" evidence="6">
    <location>
        <begin position="64"/>
        <end position="86"/>
    </location>
</feature>
<evidence type="ECO:0000313" key="8">
    <source>
        <dbReference type="EMBL" id="NSE16349.1"/>
    </source>
</evidence>
<comment type="caution">
    <text evidence="8">The sequence shown here is derived from an EMBL/GenBank/DDBJ whole genome shotgun (WGS) entry which is preliminary data.</text>
</comment>
<proteinExistence type="inferred from homology"/>
<sequence length="214" mass="23423">MLDRVIFFTLLPYFYDILDIIKYDCSRKSAKEILFMNKENRKAAKERRAKEREHEAKVAHYKKIWSWAGPALIVVVIVGLIIASVLDSKRLSTKSASEDTSTASSTASASSASTSASASLQTDTSLTIEDGDTVNIDYVGSIDGVEFEGGNTKGNGADLVIGSHTYIDDFEEQLIGHHPGDSVDVTVTFPEDYGKDELNGKEALFKVTVNGIYK</sequence>
<dbReference type="Pfam" id="PF00254">
    <property type="entry name" value="FKBP_C"/>
    <property type="match status" value="1"/>
</dbReference>
<keyword evidence="6" id="KW-1133">Transmembrane helix</keyword>
<keyword evidence="3 4" id="KW-0413">Isomerase</keyword>
<keyword evidence="6" id="KW-0472">Membrane</keyword>
<dbReference type="Proteomes" id="UP000768180">
    <property type="component" value="Unassembled WGS sequence"/>
</dbReference>
<dbReference type="PROSITE" id="PS50059">
    <property type="entry name" value="FKBP_PPIASE"/>
    <property type="match status" value="1"/>
</dbReference>
<protein>
    <recommendedName>
        <fullName evidence="5">Peptidyl-prolyl cis-trans isomerase</fullName>
        <ecNumber evidence="5">5.2.1.8</ecNumber>
    </recommendedName>
</protein>
<keyword evidence="2 4" id="KW-0697">Rotamase</keyword>
<accession>A0ABX2GDD3</accession>
<keyword evidence="6" id="KW-0812">Transmembrane</keyword>
<evidence type="ECO:0000259" key="7">
    <source>
        <dbReference type="PROSITE" id="PS50059"/>
    </source>
</evidence>
<dbReference type="SUPFAM" id="SSF54534">
    <property type="entry name" value="FKBP-like"/>
    <property type="match status" value="1"/>
</dbReference>
<evidence type="ECO:0000256" key="6">
    <source>
        <dbReference type="SAM" id="Phobius"/>
    </source>
</evidence>
<dbReference type="InterPro" id="IPR001179">
    <property type="entry name" value="PPIase_FKBP_dom"/>
</dbReference>
<gene>
    <name evidence="8" type="ORF">G5B05_08005</name>
</gene>
<evidence type="ECO:0000313" key="9">
    <source>
        <dbReference type="Proteomes" id="UP000768180"/>
    </source>
</evidence>
<evidence type="ECO:0000256" key="4">
    <source>
        <dbReference type="PROSITE-ProRule" id="PRU00277"/>
    </source>
</evidence>
<dbReference type="EC" id="5.2.1.8" evidence="5"/>
<keyword evidence="9" id="KW-1185">Reference proteome</keyword>
<reference evidence="8 9" key="1">
    <citation type="journal article" date="2020" name="Cell Host Microbe">
        <title>Functional and Genomic Variation between Human-Derived Isolates of Lachnospiraceae Reveals Inter- and Intra-Species Diversity.</title>
        <authorList>
            <person name="Sorbara M.T."/>
            <person name="Littmann E.R."/>
            <person name="Fontana E."/>
            <person name="Moody T.U."/>
            <person name="Kohout C.E."/>
            <person name="Gjonbalaj M."/>
            <person name="Eaton V."/>
            <person name="Seok R."/>
            <person name="Leiner I.M."/>
            <person name="Pamer E.G."/>
        </authorList>
    </citation>
    <scope>NUCLEOTIDE SEQUENCE [LARGE SCALE GENOMIC DNA]</scope>
    <source>
        <strain evidence="8 9">MSK.14.54</strain>
    </source>
</reference>
<evidence type="ECO:0000256" key="5">
    <source>
        <dbReference type="RuleBase" id="RU003915"/>
    </source>
</evidence>
<evidence type="ECO:0000256" key="3">
    <source>
        <dbReference type="ARBA" id="ARBA00023235"/>
    </source>
</evidence>
<comment type="catalytic activity">
    <reaction evidence="1 4 5">
        <text>[protein]-peptidylproline (omega=180) = [protein]-peptidylproline (omega=0)</text>
        <dbReference type="Rhea" id="RHEA:16237"/>
        <dbReference type="Rhea" id="RHEA-COMP:10747"/>
        <dbReference type="Rhea" id="RHEA-COMP:10748"/>
        <dbReference type="ChEBI" id="CHEBI:83833"/>
        <dbReference type="ChEBI" id="CHEBI:83834"/>
        <dbReference type="EC" id="5.2.1.8"/>
    </reaction>
</comment>
<evidence type="ECO:0000256" key="2">
    <source>
        <dbReference type="ARBA" id="ARBA00023110"/>
    </source>
</evidence>
<dbReference type="EMBL" id="JAAITQ010000012">
    <property type="protein sequence ID" value="NSE16349.1"/>
    <property type="molecule type" value="Genomic_DNA"/>
</dbReference>